<dbReference type="EMBL" id="JH795859">
    <property type="protein sequence ID" value="EJU03749.1"/>
    <property type="molecule type" value="Genomic_DNA"/>
</dbReference>
<sequence>MSSPGASHMTTVGTAPQFFVAFGGSIASPALASPPNVHLGSQATGLINLGIELANTRHQAAQAHLRHVDVYQNLVHANHISDGTVRGHEAVQMARDEVWEAQRVVQRSQRTLDYLLIMAHAVQTGSGVQTPAYSLQGSHSNSFNNNMVHVHQANQSKLPFDFFKFVQKTLNVPSCGKLFPGAFNSS</sequence>
<accession>M5G513</accession>
<evidence type="ECO:0000313" key="1">
    <source>
        <dbReference type="EMBL" id="EJU03749.1"/>
    </source>
</evidence>
<evidence type="ECO:0000313" key="2">
    <source>
        <dbReference type="Proteomes" id="UP000030653"/>
    </source>
</evidence>
<dbReference type="Proteomes" id="UP000030653">
    <property type="component" value="Unassembled WGS sequence"/>
</dbReference>
<name>M5G513_DACPD</name>
<dbReference type="HOGENOM" id="CLU_1454357_0_0_1"/>
<dbReference type="GeneID" id="63684993"/>
<proteinExistence type="predicted"/>
<organism evidence="1 2">
    <name type="scientific">Dacryopinax primogenitus (strain DJM 731)</name>
    <name type="common">Brown rot fungus</name>
    <dbReference type="NCBI Taxonomy" id="1858805"/>
    <lineage>
        <taxon>Eukaryota</taxon>
        <taxon>Fungi</taxon>
        <taxon>Dikarya</taxon>
        <taxon>Basidiomycota</taxon>
        <taxon>Agaricomycotina</taxon>
        <taxon>Dacrymycetes</taxon>
        <taxon>Dacrymycetales</taxon>
        <taxon>Dacrymycetaceae</taxon>
        <taxon>Dacryopinax</taxon>
    </lineage>
</organism>
<reference evidence="1 2" key="1">
    <citation type="journal article" date="2012" name="Science">
        <title>The Paleozoic origin of enzymatic lignin decomposition reconstructed from 31 fungal genomes.</title>
        <authorList>
            <person name="Floudas D."/>
            <person name="Binder M."/>
            <person name="Riley R."/>
            <person name="Barry K."/>
            <person name="Blanchette R.A."/>
            <person name="Henrissat B."/>
            <person name="Martinez A.T."/>
            <person name="Otillar R."/>
            <person name="Spatafora J.W."/>
            <person name="Yadav J.S."/>
            <person name="Aerts A."/>
            <person name="Benoit I."/>
            <person name="Boyd A."/>
            <person name="Carlson A."/>
            <person name="Copeland A."/>
            <person name="Coutinho P.M."/>
            <person name="de Vries R.P."/>
            <person name="Ferreira P."/>
            <person name="Findley K."/>
            <person name="Foster B."/>
            <person name="Gaskell J."/>
            <person name="Glotzer D."/>
            <person name="Gorecki P."/>
            <person name="Heitman J."/>
            <person name="Hesse C."/>
            <person name="Hori C."/>
            <person name="Igarashi K."/>
            <person name="Jurgens J.A."/>
            <person name="Kallen N."/>
            <person name="Kersten P."/>
            <person name="Kohler A."/>
            <person name="Kuees U."/>
            <person name="Kumar T.K.A."/>
            <person name="Kuo A."/>
            <person name="LaButti K."/>
            <person name="Larrondo L.F."/>
            <person name="Lindquist E."/>
            <person name="Ling A."/>
            <person name="Lombard V."/>
            <person name="Lucas S."/>
            <person name="Lundell T."/>
            <person name="Martin R."/>
            <person name="McLaughlin D.J."/>
            <person name="Morgenstern I."/>
            <person name="Morin E."/>
            <person name="Murat C."/>
            <person name="Nagy L.G."/>
            <person name="Nolan M."/>
            <person name="Ohm R.A."/>
            <person name="Patyshakuliyeva A."/>
            <person name="Rokas A."/>
            <person name="Ruiz-Duenas F.J."/>
            <person name="Sabat G."/>
            <person name="Salamov A."/>
            <person name="Samejima M."/>
            <person name="Schmutz J."/>
            <person name="Slot J.C."/>
            <person name="St John F."/>
            <person name="Stenlid J."/>
            <person name="Sun H."/>
            <person name="Sun S."/>
            <person name="Syed K."/>
            <person name="Tsang A."/>
            <person name="Wiebenga A."/>
            <person name="Young D."/>
            <person name="Pisabarro A."/>
            <person name="Eastwood D.C."/>
            <person name="Martin F."/>
            <person name="Cullen D."/>
            <person name="Grigoriev I.V."/>
            <person name="Hibbett D.S."/>
        </authorList>
    </citation>
    <scope>NUCLEOTIDE SEQUENCE [LARGE SCALE GENOMIC DNA]</scope>
    <source>
        <strain evidence="1 2">DJM-731 SS1</strain>
    </source>
</reference>
<keyword evidence="2" id="KW-1185">Reference proteome</keyword>
<dbReference type="AlphaFoldDB" id="M5G513"/>
<dbReference type="RefSeq" id="XP_040630643.1">
    <property type="nucleotide sequence ID" value="XM_040769931.1"/>
</dbReference>
<gene>
    <name evidence="1" type="ORF">DACRYDRAFT_115085</name>
</gene>
<protein>
    <submittedName>
        <fullName evidence="1">Uncharacterized protein</fullName>
    </submittedName>
</protein>